<name>A0A8H3UAY3_VENIN</name>
<dbReference type="Proteomes" id="UP000447873">
    <property type="component" value="Unassembled WGS sequence"/>
</dbReference>
<proteinExistence type="predicted"/>
<dbReference type="EMBL" id="WNWQ01000305">
    <property type="protein sequence ID" value="KAE9971068.1"/>
    <property type="molecule type" value="Genomic_DNA"/>
</dbReference>
<reference evidence="1 4" key="1">
    <citation type="submission" date="2018-12" db="EMBL/GenBank/DDBJ databases">
        <title>Venturia inaequalis Genome Resource.</title>
        <authorList>
            <person name="Lichtner F.J."/>
        </authorList>
    </citation>
    <scope>NUCLEOTIDE SEQUENCE [LARGE SCALE GENOMIC DNA]</scope>
    <source>
        <strain evidence="1 4">120213</strain>
        <strain evidence="2">Bline_iso_100314</strain>
        <strain evidence="3 5">DMI_063113</strain>
    </source>
</reference>
<accession>A0A8H3UAY3</accession>
<dbReference type="AlphaFoldDB" id="A0A8H3UAY3"/>
<dbReference type="Proteomes" id="UP000433883">
    <property type="component" value="Unassembled WGS sequence"/>
</dbReference>
<sequence length="111" mass="12683">MTSPRHKTEIQLRNERIEANSIIIWGLFDYRFDLVSPDGPGSFQIFVKKELAHKSECLIKTIFCEGSEEVWNELDRMLGAWASQKQSGQEMTEGESLDIFGVGLDEKSKDD</sequence>
<evidence type="ECO:0000313" key="5">
    <source>
        <dbReference type="Proteomes" id="UP000490939"/>
    </source>
</evidence>
<keyword evidence="5" id="KW-1185">Reference proteome</keyword>
<evidence type="ECO:0000313" key="3">
    <source>
        <dbReference type="EMBL" id="KAE9990816.1"/>
    </source>
</evidence>
<evidence type="ECO:0000313" key="2">
    <source>
        <dbReference type="EMBL" id="KAE9971068.1"/>
    </source>
</evidence>
<evidence type="ECO:0000313" key="4">
    <source>
        <dbReference type="Proteomes" id="UP000447873"/>
    </source>
</evidence>
<comment type="caution">
    <text evidence="1">The sequence shown here is derived from an EMBL/GenBank/DDBJ whole genome shotgun (WGS) entry which is preliminary data.</text>
</comment>
<dbReference type="Proteomes" id="UP000490939">
    <property type="component" value="Unassembled WGS sequence"/>
</dbReference>
<protein>
    <submittedName>
        <fullName evidence="1">Uncharacterized protein</fullName>
    </submittedName>
</protein>
<dbReference type="EMBL" id="WNWS01000474">
    <property type="protein sequence ID" value="KAE9967141.1"/>
    <property type="molecule type" value="Genomic_DNA"/>
</dbReference>
<evidence type="ECO:0000313" key="1">
    <source>
        <dbReference type="EMBL" id="KAE9967141.1"/>
    </source>
</evidence>
<dbReference type="EMBL" id="WNWR01000120">
    <property type="protein sequence ID" value="KAE9990816.1"/>
    <property type="molecule type" value="Genomic_DNA"/>
</dbReference>
<gene>
    <name evidence="2" type="ORF">BLS_004635</name>
    <name evidence="3" type="ORF">EG327_000907</name>
    <name evidence="1" type="ORF">EG328_008403</name>
</gene>
<organism evidence="1 4">
    <name type="scientific">Venturia inaequalis</name>
    <name type="common">Apple scab fungus</name>
    <dbReference type="NCBI Taxonomy" id="5025"/>
    <lineage>
        <taxon>Eukaryota</taxon>
        <taxon>Fungi</taxon>
        <taxon>Dikarya</taxon>
        <taxon>Ascomycota</taxon>
        <taxon>Pezizomycotina</taxon>
        <taxon>Dothideomycetes</taxon>
        <taxon>Pleosporomycetidae</taxon>
        <taxon>Venturiales</taxon>
        <taxon>Venturiaceae</taxon>
        <taxon>Venturia</taxon>
    </lineage>
</organism>